<gene>
    <name evidence="2" type="primary">Pol_3</name>
    <name evidence="2" type="ORF">G6Z77_0010041</name>
</gene>
<name>A0A836KCB0_9HYME</name>
<feature type="non-terminal residue" evidence="2">
    <location>
        <position position="576"/>
    </location>
</feature>
<dbReference type="Gene3D" id="3.60.10.10">
    <property type="entry name" value="Endonuclease/exonuclease/phosphatase"/>
    <property type="match status" value="1"/>
</dbReference>
<reference evidence="2 3" key="1">
    <citation type="submission" date="2020-02" db="EMBL/GenBank/DDBJ databases">
        <title>Relaxed selection underlies rapid genomic changes in the transitions from sociality to social parasitism in ants.</title>
        <authorList>
            <person name="Bi X."/>
        </authorList>
    </citation>
    <scope>NUCLEOTIDE SEQUENCE [LARGE SCALE GENOMIC DNA]</scope>
    <source>
        <strain evidence="2">BGI-DK2014b</strain>
        <tissue evidence="2">Whole body</tissue>
    </source>
</reference>
<protein>
    <submittedName>
        <fullName evidence="2">RTJK polymerase</fullName>
    </submittedName>
</protein>
<dbReference type="SUPFAM" id="SSF56219">
    <property type="entry name" value="DNase I-like"/>
    <property type="match status" value="1"/>
</dbReference>
<dbReference type="InterPro" id="IPR036691">
    <property type="entry name" value="Endo/exonu/phosph_ase_sf"/>
</dbReference>
<dbReference type="EMBL" id="JAANIB010000638">
    <property type="protein sequence ID" value="KAG5345035.1"/>
    <property type="molecule type" value="Genomic_DNA"/>
</dbReference>
<dbReference type="AlphaFoldDB" id="A0A836KCB0"/>
<dbReference type="InterPro" id="IPR005135">
    <property type="entry name" value="Endo/exonuclease/phosphatase"/>
</dbReference>
<dbReference type="GO" id="GO:0003824">
    <property type="term" value="F:catalytic activity"/>
    <property type="evidence" value="ECO:0007669"/>
    <property type="project" value="InterPro"/>
</dbReference>
<evidence type="ECO:0000313" key="2">
    <source>
        <dbReference type="EMBL" id="KAG5345035.1"/>
    </source>
</evidence>
<feature type="domain" description="Endonuclease/exonuclease/phosphatase" evidence="1">
    <location>
        <begin position="173"/>
        <end position="279"/>
    </location>
</feature>
<comment type="caution">
    <text evidence="2">The sequence shown here is derived from an EMBL/GenBank/DDBJ whole genome shotgun (WGS) entry which is preliminary data.</text>
</comment>
<keyword evidence="3" id="KW-1185">Reference proteome</keyword>
<accession>A0A836KCB0</accession>
<dbReference type="Proteomes" id="UP000670152">
    <property type="component" value="Unassembled WGS sequence"/>
</dbReference>
<organism evidence="2 3">
    <name type="scientific">Acromyrmex heyeri</name>
    <dbReference type="NCBI Taxonomy" id="230685"/>
    <lineage>
        <taxon>Eukaryota</taxon>
        <taxon>Metazoa</taxon>
        <taxon>Ecdysozoa</taxon>
        <taxon>Arthropoda</taxon>
        <taxon>Hexapoda</taxon>
        <taxon>Insecta</taxon>
        <taxon>Pterygota</taxon>
        <taxon>Neoptera</taxon>
        <taxon>Endopterygota</taxon>
        <taxon>Hymenoptera</taxon>
        <taxon>Apocrita</taxon>
        <taxon>Aculeata</taxon>
        <taxon>Formicoidea</taxon>
        <taxon>Formicidae</taxon>
        <taxon>Myrmicinae</taxon>
        <taxon>Acromyrmex</taxon>
    </lineage>
</organism>
<sequence>MNHLTLDCPTKRKIKEVKCANCDGNHLASYKGCLMRKQLQQKLYPTLREKSANQQTQNQLQSLNCFVKPNITYARAARTDHKQYTTNITQPQIETQTITNTPVTATKTRFTNKNYIKIPNYTIYDTKHPSGRAQGGTAVIIKTTIKHHLTGINEDEFIQATNVTLNDQEGSIIVSAVYCPPKHSIKTELFQKFFKSLGHRFIAAGDFNAKHPWWGSRSLTATLQAENLTPISTGEPTYWPSDLKKSPDLLDFAIIKSIDPKCFIAKSCLDLSSDHSPVIITFTRRITMSQKIQYLYNGKTNWTKYKLFLDKNLNCNTPLELENAIEGFNTLIHKAVNEATPTVALLKKSQNISKNIQAKIQEKRQLRKTWQITRTKSNKTKLNKITKELKSLLISEKNNSIQNYLEQLTATEATNYSLYKATKRLKQPQLHIPPIKKNNEKWARKLLTIKVKTKEVLQILKSLQNKKSPGYDNISGKLIKELSPKGIRFLAILINAVFRLCHFPSQWKVAQIILIGKPGKNPDLLTSYRPISLLPVMAKICEKLLLNKINPIVLSKKLIPDHQFGFRNQYASPPTN</sequence>
<proteinExistence type="predicted"/>
<dbReference type="PANTHER" id="PTHR19446">
    <property type="entry name" value="REVERSE TRANSCRIPTASES"/>
    <property type="match status" value="1"/>
</dbReference>
<feature type="non-terminal residue" evidence="2">
    <location>
        <position position="1"/>
    </location>
</feature>
<evidence type="ECO:0000259" key="1">
    <source>
        <dbReference type="Pfam" id="PF14529"/>
    </source>
</evidence>
<dbReference type="Pfam" id="PF14529">
    <property type="entry name" value="Exo_endo_phos_2"/>
    <property type="match status" value="1"/>
</dbReference>
<dbReference type="OrthoDB" id="7550275at2759"/>
<evidence type="ECO:0000313" key="3">
    <source>
        <dbReference type="Proteomes" id="UP000670152"/>
    </source>
</evidence>